<organism evidence="2 3">
    <name type="scientific">Synoicihabitans lomoniglobus</name>
    <dbReference type="NCBI Taxonomy" id="2909285"/>
    <lineage>
        <taxon>Bacteria</taxon>
        <taxon>Pseudomonadati</taxon>
        <taxon>Verrucomicrobiota</taxon>
        <taxon>Opitutia</taxon>
        <taxon>Opitutales</taxon>
        <taxon>Opitutaceae</taxon>
        <taxon>Synoicihabitans</taxon>
    </lineage>
</organism>
<dbReference type="Proteomes" id="UP001218638">
    <property type="component" value="Chromosome"/>
</dbReference>
<dbReference type="AlphaFoldDB" id="A0AAF0A1T7"/>
<reference evidence="2" key="1">
    <citation type="submission" date="2023-03" db="EMBL/GenBank/DDBJ databases">
        <title>Lomoglobus Profundus gen. nov., sp. nov., a novel member of the phylum Verrucomicrobia, isolated from deep-marine sediment of South China Sea.</title>
        <authorList>
            <person name="Ahmad T."/>
            <person name="Ishaq S.E."/>
            <person name="Wang F."/>
        </authorList>
    </citation>
    <scope>NUCLEOTIDE SEQUENCE</scope>
    <source>
        <strain evidence="2">LMO-M01</strain>
    </source>
</reference>
<dbReference type="EMBL" id="CP119075">
    <property type="protein sequence ID" value="WED65332.1"/>
    <property type="molecule type" value="Genomic_DNA"/>
</dbReference>
<keyword evidence="3" id="KW-1185">Reference proteome</keyword>
<dbReference type="KEGG" id="slom:PXH66_00530"/>
<feature type="signal peptide" evidence="1">
    <location>
        <begin position="1"/>
        <end position="22"/>
    </location>
</feature>
<protein>
    <submittedName>
        <fullName evidence="2">Uncharacterized protein</fullName>
    </submittedName>
</protein>
<sequence>MRALLTFLRFSALIAAFGCAAAAQDQGWTPSIDFLDRMATDERLATGVHELSEQEGANLENLVAYEVASARAGGVSGFAGTFSSRRSAEELKATGVDRLSDDQRERLDQHIAGFLADTPAVPYITRSERGRNRGAATDADMMGENDGPKLDVHGSVTLTVGASSEGSFYGGSATAIISDPKGRFHAIISYGTMKGDLPYYGDRYYDYDRRGPIVVPRGP</sequence>
<keyword evidence="1" id="KW-0732">Signal</keyword>
<gene>
    <name evidence="2" type="ORF">PXH66_00530</name>
</gene>
<proteinExistence type="predicted"/>
<name>A0AAF0A1T7_9BACT</name>
<dbReference type="RefSeq" id="WP_330929279.1">
    <property type="nucleotide sequence ID" value="NZ_CP119075.1"/>
</dbReference>
<evidence type="ECO:0000313" key="2">
    <source>
        <dbReference type="EMBL" id="WED65332.1"/>
    </source>
</evidence>
<evidence type="ECO:0000256" key="1">
    <source>
        <dbReference type="SAM" id="SignalP"/>
    </source>
</evidence>
<accession>A0AAF0A1T7</accession>
<evidence type="ECO:0000313" key="3">
    <source>
        <dbReference type="Proteomes" id="UP001218638"/>
    </source>
</evidence>
<feature type="chain" id="PRO_5042278014" evidence="1">
    <location>
        <begin position="23"/>
        <end position="219"/>
    </location>
</feature>